<dbReference type="EMBL" id="CP016170">
    <property type="protein sequence ID" value="ANN66358.1"/>
    <property type="molecule type" value="Genomic_DNA"/>
</dbReference>
<protein>
    <recommendedName>
        <fullName evidence="3">Type 4b pilus protein PilO2</fullName>
    </recommendedName>
</protein>
<evidence type="ECO:0008006" key="3">
    <source>
        <dbReference type="Google" id="ProtNLM"/>
    </source>
</evidence>
<dbReference type="Proteomes" id="UP000091897">
    <property type="component" value="Chromosome"/>
</dbReference>
<reference evidence="1 2" key="1">
    <citation type="submission" date="2016-06" db="EMBL/GenBank/DDBJ databases">
        <title>Complete genome sequences of Bordetella bronchialis and Bordetella flabilis.</title>
        <authorList>
            <person name="LiPuma J.J."/>
            <person name="Spilker T."/>
        </authorList>
    </citation>
    <scope>NUCLEOTIDE SEQUENCE [LARGE SCALE GENOMIC DNA]</scope>
    <source>
        <strain evidence="1 2">AU3182</strain>
    </source>
</reference>
<name>A0ABM6CQT4_9BORD</name>
<organism evidence="1 2">
    <name type="scientific">Bordetella bronchialis</name>
    <dbReference type="NCBI Taxonomy" id="463025"/>
    <lineage>
        <taxon>Bacteria</taxon>
        <taxon>Pseudomonadati</taxon>
        <taxon>Pseudomonadota</taxon>
        <taxon>Betaproteobacteria</taxon>
        <taxon>Burkholderiales</taxon>
        <taxon>Alcaligenaceae</taxon>
        <taxon>Bordetella</taxon>
    </lineage>
</organism>
<evidence type="ECO:0000313" key="1">
    <source>
        <dbReference type="EMBL" id="ANN66358.1"/>
    </source>
</evidence>
<dbReference type="RefSeq" id="WP_066347180.1">
    <property type="nucleotide sequence ID" value="NZ_CBCSFJ010000005.1"/>
</dbReference>
<gene>
    <name evidence="1" type="ORF">BAU06_08710</name>
</gene>
<sequence>MPPSSRESDLPQPLGDHLVLPLTDGAVLVFGLTWSPLIGTRVDVLARRKARETRATHYVHGGTGAAAVGCARLRGRAKACYAAAQVFAGMQGAGTAAGLLPLDDGRVWLVASRNGAVMARGDRVHPDAASARQALAELDAMHPGLAGQVRDLSLDGLAAALDPSACLWRAGVPLMRLPLPVQGAALLVVLAVLAPPAWRAWQRLGTPPVAASPDPARAWHEALAKATAAVRIHDASQLGRVFATLRALPTALQGWSMRSARCRPHGGDWACDARYARTAPDATNRALAEHLPAAIRPAFVTLDEASLSWRVTGAAGTLRPEGLPDPARTDIEFASMLQSIRPAFARVALGAPAALPVAAPRDAHGNPLPAPPDMPRLRKRPLVVHGPLRSFALFTQPRTVASWTAVSLTLHDERGPDIAHSPLMAQLEGTVYERE</sequence>
<keyword evidence="2" id="KW-1185">Reference proteome</keyword>
<evidence type="ECO:0000313" key="2">
    <source>
        <dbReference type="Proteomes" id="UP000091897"/>
    </source>
</evidence>
<proteinExistence type="predicted"/>
<accession>A0ABM6CQT4</accession>